<accession>A7RKU8</accession>
<evidence type="ECO:0000256" key="7">
    <source>
        <dbReference type="ARBA" id="ARBA00023180"/>
    </source>
</evidence>
<evidence type="ECO:0000259" key="10">
    <source>
        <dbReference type="Pfam" id="PF16178"/>
    </source>
</evidence>
<feature type="transmembrane region" description="Helical" evidence="8">
    <location>
        <begin position="707"/>
        <end position="728"/>
    </location>
</feature>
<dbReference type="InParanoid" id="A7RKU8"/>
<name>A7RKU8_NEMVE</name>
<dbReference type="GO" id="GO:1902476">
    <property type="term" value="P:chloride transmembrane transport"/>
    <property type="evidence" value="ECO:0000318"/>
    <property type="project" value="GO_Central"/>
</dbReference>
<evidence type="ECO:0000313" key="11">
    <source>
        <dbReference type="EMBL" id="EDO48049.1"/>
    </source>
</evidence>
<keyword evidence="3" id="KW-1003">Cell membrane</keyword>
<feature type="transmembrane region" description="Helical" evidence="8">
    <location>
        <begin position="263"/>
        <end position="282"/>
    </location>
</feature>
<gene>
    <name evidence="11" type="ORF">NEMVEDRAFT_v1g30994</name>
</gene>
<evidence type="ECO:0000256" key="5">
    <source>
        <dbReference type="ARBA" id="ARBA00022989"/>
    </source>
</evidence>
<dbReference type="HOGENOM" id="CLU_006685_1_3_1"/>
<evidence type="ECO:0000256" key="8">
    <source>
        <dbReference type="RuleBase" id="RU280814"/>
    </source>
</evidence>
<dbReference type="InterPro" id="IPR032394">
    <property type="entry name" value="Anoct_dimer"/>
</dbReference>
<sequence>HFVKLHVPWLVLAHMAEEMNLKTALQENDIDCMTWMEKKLGRDRVESMRAMDPMAIKEPAIPEEKPSYFMATFTMKNLAKFHFAREQHKMFSTTDRHLVIQRLVYATRFAEGPKGLGLKQLLYEGAYIGNYPLHDGDDEVKEGETISNDRQRLRRDWASFGRCFKYQPYDAIKSYFGTEIGLYFAWLGFYTGMLVPLAIAGLVVFIYGIVDATMSPPVRDVCDSKNEGRWIMCPLCDKQCSYWDLAKTTCAYAYVTHFFDNSLTVALAVVSSIWATLFLELWKRRQASLANKWHVSDFEEEETIRPEFAATAPRLKKNPVTGLQEPYVPKRTLYQRYGTTGSIIVMMCLLVIAAVVGVVIYRAAVFASLSGSEILTIRMRARTVTSITAAIINLICINILKFVYSWLAVKLTNWENPRTRTDYEDSFTYKMYLFQFVNTYASIFYIAFFKSGLVIGTPGRYKRIAGKYRLDGCSEQGCFLELCIQLIIIMVGQQIIGNITEIAIPALMEWMKRRKEPKDKQLPQYQQDFDLNSLGEHNMFWEYLEVVLQYGFVTMFVAAFPLAPLFSLLNSIVEIRVDAINFVRQFRRPDAARAEDIGAWSRILEGLTKLSVLVNAFVLSFTSDFVPRLLYRLKYAPDRDSGGSLEGYLNNSLAVFEVAYLEPGTEPENPLQSINYTVTTCRYPGYHSNTAPFKFNKQYWHVIAGRLAFVFVFQYTVYAFTQFLAWLIPDRTKTLDLKIKREQYLAKQLIY</sequence>
<feature type="domain" description="Anoctamin transmembrane" evidence="9">
    <location>
        <begin position="172"/>
        <end position="742"/>
    </location>
</feature>
<dbReference type="Proteomes" id="UP000001593">
    <property type="component" value="Unassembled WGS sequence"/>
</dbReference>
<dbReference type="OrthoDB" id="296386at2759"/>
<feature type="transmembrane region" description="Helical" evidence="8">
    <location>
        <begin position="429"/>
        <end position="448"/>
    </location>
</feature>
<keyword evidence="6 8" id="KW-0472">Membrane</keyword>
<dbReference type="OMA" id="WKQRVRT"/>
<dbReference type="GO" id="GO:0046983">
    <property type="term" value="F:protein dimerization activity"/>
    <property type="evidence" value="ECO:0007669"/>
    <property type="project" value="InterPro"/>
</dbReference>
<keyword evidence="7" id="KW-0325">Glycoprotein</keyword>
<evidence type="ECO:0000256" key="6">
    <source>
        <dbReference type="ARBA" id="ARBA00023136"/>
    </source>
</evidence>
<feature type="non-terminal residue" evidence="11">
    <location>
        <position position="1"/>
    </location>
</feature>
<keyword evidence="5 8" id="KW-1133">Transmembrane helix</keyword>
<evidence type="ECO:0000256" key="4">
    <source>
        <dbReference type="ARBA" id="ARBA00022692"/>
    </source>
</evidence>
<dbReference type="PhylomeDB" id="A7RKU8"/>
<feature type="transmembrane region" description="Helical" evidence="8">
    <location>
        <begin position="547"/>
        <end position="569"/>
    </location>
</feature>
<dbReference type="Pfam" id="PF16178">
    <property type="entry name" value="Anoct_dimer"/>
    <property type="match status" value="1"/>
</dbReference>
<keyword evidence="12" id="KW-1185">Reference proteome</keyword>
<dbReference type="PANTHER" id="PTHR12308">
    <property type="entry name" value="ANOCTAMIN"/>
    <property type="match status" value="1"/>
</dbReference>
<dbReference type="eggNOG" id="KOG2514">
    <property type="taxonomic scope" value="Eukaryota"/>
</dbReference>
<comment type="caution">
    <text evidence="8">Lacks conserved residue(s) required for the propagation of feature annotation.</text>
</comment>
<dbReference type="InterPro" id="IPR049452">
    <property type="entry name" value="Anoctamin_TM"/>
</dbReference>
<feature type="transmembrane region" description="Helical" evidence="8">
    <location>
        <begin position="183"/>
        <end position="210"/>
    </location>
</feature>
<dbReference type="InterPro" id="IPR007632">
    <property type="entry name" value="Anoctamin"/>
</dbReference>
<evidence type="ECO:0000256" key="3">
    <source>
        <dbReference type="ARBA" id="ARBA00022475"/>
    </source>
</evidence>
<dbReference type="AlphaFoldDB" id="A7RKU8"/>
<feature type="transmembrane region" description="Helical" evidence="8">
    <location>
        <begin position="343"/>
        <end position="364"/>
    </location>
</feature>
<dbReference type="KEGG" id="nve:5520274"/>
<feature type="non-terminal residue" evidence="11">
    <location>
        <position position="751"/>
    </location>
</feature>
<feature type="transmembrane region" description="Helical" evidence="8">
    <location>
        <begin position="384"/>
        <end position="409"/>
    </location>
</feature>
<dbReference type="EMBL" id="DS469516">
    <property type="protein sequence ID" value="EDO48049.1"/>
    <property type="molecule type" value="Genomic_DNA"/>
</dbReference>
<dbReference type="GO" id="GO:0005886">
    <property type="term" value="C:plasma membrane"/>
    <property type="evidence" value="ECO:0000318"/>
    <property type="project" value="GO_Central"/>
</dbReference>
<evidence type="ECO:0000256" key="1">
    <source>
        <dbReference type="ARBA" id="ARBA00004651"/>
    </source>
</evidence>
<proteinExistence type="inferred from homology"/>
<evidence type="ECO:0000313" key="12">
    <source>
        <dbReference type="Proteomes" id="UP000001593"/>
    </source>
</evidence>
<reference evidence="11 12" key="1">
    <citation type="journal article" date="2007" name="Science">
        <title>Sea anemone genome reveals ancestral eumetazoan gene repertoire and genomic organization.</title>
        <authorList>
            <person name="Putnam N.H."/>
            <person name="Srivastava M."/>
            <person name="Hellsten U."/>
            <person name="Dirks B."/>
            <person name="Chapman J."/>
            <person name="Salamov A."/>
            <person name="Terry A."/>
            <person name="Shapiro H."/>
            <person name="Lindquist E."/>
            <person name="Kapitonov V.V."/>
            <person name="Jurka J."/>
            <person name="Genikhovich G."/>
            <person name="Grigoriev I.V."/>
            <person name="Lucas S.M."/>
            <person name="Steele R.E."/>
            <person name="Finnerty J.R."/>
            <person name="Technau U."/>
            <person name="Martindale M.Q."/>
            <person name="Rokhsar D.S."/>
        </authorList>
    </citation>
    <scope>NUCLEOTIDE SEQUENCE [LARGE SCALE GENOMIC DNA]</scope>
    <source>
        <strain evidence="12">CH2 X CH6</strain>
    </source>
</reference>
<feature type="domain" description="Anoctamin dimerisation" evidence="10">
    <location>
        <begin position="1"/>
        <end position="168"/>
    </location>
</feature>
<organism evidence="11 12">
    <name type="scientific">Nematostella vectensis</name>
    <name type="common">Starlet sea anemone</name>
    <dbReference type="NCBI Taxonomy" id="45351"/>
    <lineage>
        <taxon>Eukaryota</taxon>
        <taxon>Metazoa</taxon>
        <taxon>Cnidaria</taxon>
        <taxon>Anthozoa</taxon>
        <taxon>Hexacorallia</taxon>
        <taxon>Actiniaria</taxon>
        <taxon>Edwardsiidae</taxon>
        <taxon>Nematostella</taxon>
    </lineage>
</organism>
<comment type="similarity">
    <text evidence="2 8">Belongs to the anoctamin family.</text>
</comment>
<keyword evidence="4 8" id="KW-0812">Transmembrane</keyword>
<dbReference type="GO" id="GO:0005254">
    <property type="term" value="F:chloride channel activity"/>
    <property type="evidence" value="ECO:0000318"/>
    <property type="project" value="GO_Central"/>
</dbReference>
<comment type="subcellular location">
    <subcellularLocation>
        <location evidence="1">Cell membrane</location>
        <topology evidence="1">Multi-pass membrane protein</topology>
    </subcellularLocation>
    <subcellularLocation>
        <location evidence="8">Membrane</location>
        <topology evidence="8">Multi-pass membrane protein</topology>
    </subcellularLocation>
</comment>
<evidence type="ECO:0000256" key="2">
    <source>
        <dbReference type="ARBA" id="ARBA00009671"/>
    </source>
</evidence>
<dbReference type="PANTHER" id="PTHR12308:SF84">
    <property type="entry name" value="ANOCTAMIN"/>
    <property type="match status" value="1"/>
</dbReference>
<evidence type="ECO:0000259" key="9">
    <source>
        <dbReference type="Pfam" id="PF04547"/>
    </source>
</evidence>
<protein>
    <recommendedName>
        <fullName evidence="8">Anoctamin</fullName>
    </recommendedName>
</protein>
<dbReference type="Pfam" id="PF04547">
    <property type="entry name" value="Anoctamin"/>
    <property type="match status" value="1"/>
</dbReference>